<reference evidence="3" key="1">
    <citation type="submission" date="2021-08" db="EMBL/GenBank/DDBJ databases">
        <title>WGS assembly of Ceratopteris richardii.</title>
        <authorList>
            <person name="Marchant D.B."/>
            <person name="Chen G."/>
            <person name="Jenkins J."/>
            <person name="Shu S."/>
            <person name="Leebens-Mack J."/>
            <person name="Grimwood J."/>
            <person name="Schmutz J."/>
            <person name="Soltis P."/>
            <person name="Soltis D."/>
            <person name="Chen Z.-H."/>
        </authorList>
    </citation>
    <scope>NUCLEOTIDE SEQUENCE</scope>
    <source>
        <strain evidence="3">Whitten #5841</strain>
        <tissue evidence="3">Leaf</tissue>
    </source>
</reference>
<keyword evidence="4" id="KW-1185">Reference proteome</keyword>
<evidence type="ECO:0000313" key="4">
    <source>
        <dbReference type="Proteomes" id="UP000825935"/>
    </source>
</evidence>
<gene>
    <name evidence="3" type="ORF">KP509_14G038600</name>
</gene>
<dbReference type="EMBL" id="CM035419">
    <property type="protein sequence ID" value="KAH7415338.1"/>
    <property type="molecule type" value="Genomic_DNA"/>
</dbReference>
<proteinExistence type="inferred from homology"/>
<evidence type="ECO:0000313" key="3">
    <source>
        <dbReference type="EMBL" id="KAH7415339.1"/>
    </source>
</evidence>
<dbReference type="EMBL" id="CM035419">
    <property type="protein sequence ID" value="KAH7415339.1"/>
    <property type="molecule type" value="Genomic_DNA"/>
</dbReference>
<comment type="subcellular location">
    <subcellularLocation>
        <location evidence="2">Peroxisome membrane</location>
    </subcellularLocation>
</comment>
<dbReference type="EMBL" id="CM035419">
    <property type="protein sequence ID" value="KAH7415337.1"/>
    <property type="molecule type" value="Genomic_DNA"/>
</dbReference>
<sequence length="383" mass="43352">MEAYKHWVRRNQQLVSSMENIANTLTWFLPERFSSSELGAEAIASILGLMTVVNQYIIDTAPHHRRHPFHLYMGSLESMQQQQHHCLFLGSLLSAGKQLEMLVEVAAEHHLGHEKKWKILAAMEAMKACLRFLILHQNGYKILLSGGEMVPMEEINSMHSGAPRNGRELSIAGSLEVKAAQALAKFGKNAGVSSKPSWAHHRQQNNLEWSEISSDIVSTMPNGLSSVPMSIQKGDPELPDGLVVFGEWIYILRPLVYVLLIRRYGLRSWKPWVASLGLEVSGITTVLVAAFLKDRRQYELIRDGCDPIEQASFSADEIQEIKRRQFLLLLYLVRDPFFYKHTRRWLGSFERVLKPVPLIGLLAGKLLEFSVGIQGRYCYTSGS</sequence>
<evidence type="ECO:0000256" key="2">
    <source>
        <dbReference type="RuleBase" id="RU365003"/>
    </source>
</evidence>
<dbReference type="EMBL" id="CM035419">
    <property type="protein sequence ID" value="KAH7415340.1"/>
    <property type="molecule type" value="Genomic_DNA"/>
</dbReference>
<dbReference type="AlphaFoldDB" id="A0A8T2T8Q3"/>
<comment type="caution">
    <text evidence="3">The sequence shown here is derived from an EMBL/GenBank/DDBJ whole genome shotgun (WGS) entry which is preliminary data.</text>
</comment>
<dbReference type="Pfam" id="PF08610">
    <property type="entry name" value="Pex16"/>
    <property type="match status" value="1"/>
</dbReference>
<dbReference type="InterPro" id="IPR013919">
    <property type="entry name" value="Pex16"/>
</dbReference>
<organism evidence="3 4">
    <name type="scientific">Ceratopteris richardii</name>
    <name type="common">Triangle waterfern</name>
    <dbReference type="NCBI Taxonomy" id="49495"/>
    <lineage>
        <taxon>Eukaryota</taxon>
        <taxon>Viridiplantae</taxon>
        <taxon>Streptophyta</taxon>
        <taxon>Embryophyta</taxon>
        <taxon>Tracheophyta</taxon>
        <taxon>Polypodiopsida</taxon>
        <taxon>Polypodiidae</taxon>
        <taxon>Polypodiales</taxon>
        <taxon>Pteridineae</taxon>
        <taxon>Pteridaceae</taxon>
        <taxon>Parkerioideae</taxon>
        <taxon>Ceratopteris</taxon>
    </lineage>
</organism>
<dbReference type="PANTHER" id="PTHR13299">
    <property type="entry name" value="PEROXISOMAL MEMBRANE PROTEIN PEX16"/>
    <property type="match status" value="1"/>
</dbReference>
<protein>
    <recommendedName>
        <fullName evidence="2">Peroxisomal membrane protein PEX16</fullName>
    </recommendedName>
</protein>
<dbReference type="OMA" id="PTWQSTY"/>
<keyword evidence="2" id="KW-0576">Peroxisome</keyword>
<dbReference type="PANTHER" id="PTHR13299:SF0">
    <property type="entry name" value="PEROXISOMAL MEMBRANE PROTEIN PEX16"/>
    <property type="match status" value="1"/>
</dbReference>
<accession>A0A8T2T8Q3</accession>
<comment type="similarity">
    <text evidence="1 2">Belongs to the peroxin-16 family.</text>
</comment>
<dbReference type="GO" id="GO:0007031">
    <property type="term" value="P:peroxisome organization"/>
    <property type="evidence" value="ECO:0007669"/>
    <property type="project" value="UniProtKB-KW"/>
</dbReference>
<name>A0A8T2T8Q3_CERRI</name>
<dbReference type="GO" id="GO:0005778">
    <property type="term" value="C:peroxisomal membrane"/>
    <property type="evidence" value="ECO:0007669"/>
    <property type="project" value="UniProtKB-SubCell"/>
</dbReference>
<keyword evidence="2" id="KW-0962">Peroxisome biogenesis</keyword>
<dbReference type="OrthoDB" id="2021143at2759"/>
<evidence type="ECO:0000256" key="1">
    <source>
        <dbReference type="ARBA" id="ARBA00009505"/>
    </source>
</evidence>
<dbReference type="Proteomes" id="UP000825935">
    <property type="component" value="Chromosome 14"/>
</dbReference>